<dbReference type="InterPro" id="IPR022791">
    <property type="entry name" value="L-PG_synthase/AglD"/>
</dbReference>
<feature type="transmembrane region" description="Helical" evidence="6">
    <location>
        <begin position="12"/>
        <end position="29"/>
    </location>
</feature>
<dbReference type="AlphaFoldDB" id="A0A2S6IQ10"/>
<dbReference type="EMBL" id="PTJE01000001">
    <property type="protein sequence ID" value="PPK96288.1"/>
    <property type="molecule type" value="Genomic_DNA"/>
</dbReference>
<dbReference type="GO" id="GO:0005886">
    <property type="term" value="C:plasma membrane"/>
    <property type="evidence" value="ECO:0007669"/>
    <property type="project" value="UniProtKB-SubCell"/>
</dbReference>
<evidence type="ECO:0000256" key="6">
    <source>
        <dbReference type="SAM" id="Phobius"/>
    </source>
</evidence>
<proteinExistence type="predicted"/>
<comment type="caution">
    <text evidence="7">The sequence shown here is derived from an EMBL/GenBank/DDBJ whole genome shotgun (WGS) entry which is preliminary data.</text>
</comment>
<protein>
    <submittedName>
        <fullName evidence="7">Lysylphosphatidylglycerol synthase-like protein</fullName>
    </submittedName>
</protein>
<organism evidence="7 8">
    <name type="scientific">Nonlabens xylanidelens</name>
    <dbReference type="NCBI Taxonomy" id="191564"/>
    <lineage>
        <taxon>Bacteria</taxon>
        <taxon>Pseudomonadati</taxon>
        <taxon>Bacteroidota</taxon>
        <taxon>Flavobacteriia</taxon>
        <taxon>Flavobacteriales</taxon>
        <taxon>Flavobacteriaceae</taxon>
        <taxon>Nonlabens</taxon>
    </lineage>
</organism>
<keyword evidence="8" id="KW-1185">Reference proteome</keyword>
<keyword evidence="3 6" id="KW-0812">Transmembrane</keyword>
<feature type="transmembrane region" description="Helical" evidence="6">
    <location>
        <begin position="155"/>
        <end position="181"/>
    </location>
</feature>
<sequence length="304" mass="35136">MFLALHKSKQFLAPLIKFIIVVICTYALYSQWQDRSINTDIIWSTIKNLPFYTLPLMIAISILSWMVESKKWQYLINDLYVLRFRESVTQNLTAQAASFITPFRTGEFAVKSLYYNKSLRKSILSRILAGNTSQMIITTILGITGILFYLQKNLIIESVFLLLFTVTLLCLLAVILTLWILKKWDSGSMDNTKWWSILSYSLLRYLIFSSNWLIILALLDNDSSLLIMIRNITIFYLAVSIIPVFQLFDIAVKWTVAAYVFTETFHNSETTIIITTLIWFTNSIVPTVLGCLLLPFQKLKTVEE</sequence>
<feature type="transmembrane region" description="Helical" evidence="6">
    <location>
        <begin position="234"/>
        <end position="260"/>
    </location>
</feature>
<accession>A0A2S6IQ10</accession>
<evidence type="ECO:0000256" key="1">
    <source>
        <dbReference type="ARBA" id="ARBA00004651"/>
    </source>
</evidence>
<comment type="subcellular location">
    <subcellularLocation>
        <location evidence="1">Cell membrane</location>
        <topology evidence="1">Multi-pass membrane protein</topology>
    </subcellularLocation>
</comment>
<keyword evidence="5 6" id="KW-0472">Membrane</keyword>
<evidence type="ECO:0000256" key="5">
    <source>
        <dbReference type="ARBA" id="ARBA00023136"/>
    </source>
</evidence>
<dbReference type="Pfam" id="PF03706">
    <property type="entry name" value="LPG_synthase_TM"/>
    <property type="match status" value="1"/>
</dbReference>
<dbReference type="RefSeq" id="WP_104513862.1">
    <property type="nucleotide sequence ID" value="NZ_MQVW01000022.1"/>
</dbReference>
<reference evidence="7 8" key="1">
    <citation type="submission" date="2018-02" db="EMBL/GenBank/DDBJ databases">
        <title>Genomic Encyclopedia of Archaeal and Bacterial Type Strains, Phase II (KMG-II): from individual species to whole genera.</title>
        <authorList>
            <person name="Goeker M."/>
        </authorList>
    </citation>
    <scope>NUCLEOTIDE SEQUENCE [LARGE SCALE GENOMIC DNA]</scope>
    <source>
        <strain evidence="7 8">DSM 16809</strain>
    </source>
</reference>
<name>A0A2S6IQ10_9FLAO</name>
<feature type="transmembrane region" description="Helical" evidence="6">
    <location>
        <begin position="49"/>
        <end position="67"/>
    </location>
</feature>
<keyword evidence="2" id="KW-1003">Cell membrane</keyword>
<evidence type="ECO:0000313" key="8">
    <source>
        <dbReference type="Proteomes" id="UP000239002"/>
    </source>
</evidence>
<dbReference type="OrthoDB" id="1121314at2"/>
<feature type="transmembrane region" description="Helical" evidence="6">
    <location>
        <begin position="127"/>
        <end position="149"/>
    </location>
</feature>
<evidence type="ECO:0000256" key="2">
    <source>
        <dbReference type="ARBA" id="ARBA00022475"/>
    </source>
</evidence>
<keyword evidence="4 6" id="KW-1133">Transmembrane helix</keyword>
<evidence type="ECO:0000256" key="4">
    <source>
        <dbReference type="ARBA" id="ARBA00022989"/>
    </source>
</evidence>
<evidence type="ECO:0000313" key="7">
    <source>
        <dbReference type="EMBL" id="PPK96288.1"/>
    </source>
</evidence>
<dbReference type="Proteomes" id="UP000239002">
    <property type="component" value="Unassembled WGS sequence"/>
</dbReference>
<gene>
    <name evidence="7" type="ORF">LY01_00104</name>
</gene>
<feature type="transmembrane region" description="Helical" evidence="6">
    <location>
        <begin position="202"/>
        <end position="219"/>
    </location>
</feature>
<feature type="transmembrane region" description="Helical" evidence="6">
    <location>
        <begin position="272"/>
        <end position="296"/>
    </location>
</feature>
<evidence type="ECO:0000256" key="3">
    <source>
        <dbReference type="ARBA" id="ARBA00022692"/>
    </source>
</evidence>